<feature type="compositionally biased region" description="Polar residues" evidence="1">
    <location>
        <begin position="1089"/>
        <end position="1103"/>
    </location>
</feature>
<feature type="compositionally biased region" description="Low complexity" evidence="1">
    <location>
        <begin position="1077"/>
        <end position="1088"/>
    </location>
</feature>
<feature type="region of interest" description="Disordered" evidence="1">
    <location>
        <begin position="266"/>
        <end position="288"/>
    </location>
</feature>
<dbReference type="EMBL" id="LSMT01000484">
    <property type="protein sequence ID" value="PFX17275.1"/>
    <property type="molecule type" value="Genomic_DNA"/>
</dbReference>
<dbReference type="PANTHER" id="PTHR33845">
    <property type="entry name" value="C2H2-TYPE DOMAIN-CONTAINING PROTEIN"/>
    <property type="match status" value="1"/>
</dbReference>
<comment type="caution">
    <text evidence="2">The sequence shown here is derived from an EMBL/GenBank/DDBJ whole genome shotgun (WGS) entry which is preliminary data.</text>
</comment>
<accession>A0A2B4RLX7</accession>
<name>A0A2B4RLX7_STYPI</name>
<keyword evidence="3" id="KW-1185">Reference proteome</keyword>
<feature type="compositionally biased region" description="Polar residues" evidence="1">
    <location>
        <begin position="1010"/>
        <end position="1043"/>
    </location>
</feature>
<proteinExistence type="predicted"/>
<dbReference type="Proteomes" id="UP000225706">
    <property type="component" value="Unassembled WGS sequence"/>
</dbReference>
<organism evidence="2 3">
    <name type="scientific">Stylophora pistillata</name>
    <name type="common">Smooth cauliflower coral</name>
    <dbReference type="NCBI Taxonomy" id="50429"/>
    <lineage>
        <taxon>Eukaryota</taxon>
        <taxon>Metazoa</taxon>
        <taxon>Cnidaria</taxon>
        <taxon>Anthozoa</taxon>
        <taxon>Hexacorallia</taxon>
        <taxon>Scleractinia</taxon>
        <taxon>Astrocoeniina</taxon>
        <taxon>Pocilloporidae</taxon>
        <taxon>Stylophora</taxon>
    </lineage>
</organism>
<feature type="compositionally biased region" description="Low complexity" evidence="1">
    <location>
        <begin position="933"/>
        <end position="952"/>
    </location>
</feature>
<reference evidence="3" key="1">
    <citation type="journal article" date="2017" name="bioRxiv">
        <title>Comparative analysis of the genomes of Stylophora pistillata and Acropora digitifera provides evidence for extensive differences between species of corals.</title>
        <authorList>
            <person name="Voolstra C.R."/>
            <person name="Li Y."/>
            <person name="Liew Y.J."/>
            <person name="Baumgarten S."/>
            <person name="Zoccola D."/>
            <person name="Flot J.-F."/>
            <person name="Tambutte S."/>
            <person name="Allemand D."/>
            <person name="Aranda M."/>
        </authorList>
    </citation>
    <scope>NUCLEOTIDE SEQUENCE [LARGE SCALE GENOMIC DNA]</scope>
</reference>
<dbReference type="AlphaFoldDB" id="A0A2B4RLX7"/>
<dbReference type="OrthoDB" id="5988824at2759"/>
<sequence length="1210" mass="134059">MRKLRLSSGEKITMPNVIRKVTRSTMVKQYLQFCEEEQFEPLSRSTLFRILEVREASQQKSLSNLDNTAADGSAGFAKLLRIVDEIDKFMLAKNVVDELRKALSKGKRYLKTQFQSHCQEDESECPDHCHWAMKLLQLRYREKQSDWYGKRGLTWHISRVVSPSQSNTTEFISYAHLFDQCTQDWYAVTSILEDLLKQLKVKNPLLQKVHLRSDEAGCYHNSSLVTAVRDVAKGVGVEVHSYHYSEPQSGKDICDHTAGIECSSCSSDSSIPLTSPGDTSPLSPLRTGWAVSKPRGSVRFSENVKEYLTARFTLGERTGRKADPAQVAVDMRNAKNESNARLFTREQWLTKSQVQSFFSRLAPMRRKDQGVIGISLDEQEDVQSVQENSERLDLVDKVNKENKVLHPMCYDSLCLSVSFPDIVPPGPGYWKLNTSILDDLDHCQLVWDEWSAWCLAVPAFFLWLNGGVRGKVGSGERWGQGKSRIKGLPIRFCDKARRTSPSRDALVRLVQHLQEKVDAGITPCQDPLRSAMSELARLDSHTAREAQVRARVRLVQENESSSLYFLRLEKKRSDDRHISALREPDGSVVSSSAAIRASLSSFYYGLYTASPTESHVQSSLLGNLSFVLPQDQANTCEGPLTPSEVLHALKGMARNKAPGLDGLPMEFYLRFWDVVGADLESVLNDCSFSGSLSLSKHRCDHSVFQEGGPPGSQELAAHISSQRRLQTCGDPGRFIGENLALLRDAVSYAESSGTPVAISSLDQEKAFDQVDWGFMRSTLVAMGFGPSFVTWVDLFYSQGDFVDVNISTRVIVLYIAVRVKYGISQSRGIVVFVLAPCHSRNMPQCVEIFEVRVKYGISQSPGIVVFVLAPCHSRNMPQCVEIFEEANLDRGGLQDSIGRAQALCSAMRDEWKKLDDWQKQRKSQELQYQALQSSPSSNTNTATSSQGTSSNNIVKNQDKTSALQSSPSSNTNTASSSQGTSSNNIVNNQDKTSAIQSSPSSNTNTANSSQGTCSNNTITVNSQDKTSNTEEMTTLELSLAATTQRHKQNAPPPASSDEELSVPSKPFVLTQSPSPETSQSASNSTNTTPLAENSPISSVDNASPPTPPENHTAAPTSNLKAFLDPIKRAAPNRKLFFASVPGPFSTDAGPTLCITSMEIIRSTKGHKFKISPATQELWHKLYDTVQHDAFALLFALHHKAQKVNKIFLEQ</sequence>
<feature type="compositionally biased region" description="Low complexity" evidence="1">
    <location>
        <begin position="965"/>
        <end position="984"/>
    </location>
</feature>
<evidence type="ECO:0000256" key="1">
    <source>
        <dbReference type="SAM" id="MobiDB-lite"/>
    </source>
</evidence>
<gene>
    <name evidence="2" type="ORF">AWC38_SpisGene18415</name>
</gene>
<dbReference type="PANTHER" id="PTHR33845:SF1">
    <property type="entry name" value="C2H2-TYPE DOMAIN-CONTAINING PROTEIN"/>
    <property type="match status" value="1"/>
</dbReference>
<feature type="compositionally biased region" description="Polar residues" evidence="1">
    <location>
        <begin position="953"/>
        <end position="964"/>
    </location>
</feature>
<feature type="compositionally biased region" description="Polar residues" evidence="1">
    <location>
        <begin position="985"/>
        <end position="996"/>
    </location>
</feature>
<evidence type="ECO:0000313" key="3">
    <source>
        <dbReference type="Proteomes" id="UP000225706"/>
    </source>
</evidence>
<feature type="compositionally biased region" description="Low complexity" evidence="1">
    <location>
        <begin position="997"/>
        <end position="1009"/>
    </location>
</feature>
<protein>
    <submittedName>
        <fullName evidence="2">Transposon TX1 uncharacterized 149 kDa protein</fullName>
    </submittedName>
</protein>
<feature type="compositionally biased region" description="Polar residues" evidence="1">
    <location>
        <begin position="271"/>
        <end position="282"/>
    </location>
</feature>
<evidence type="ECO:0000313" key="2">
    <source>
        <dbReference type="EMBL" id="PFX17275.1"/>
    </source>
</evidence>
<feature type="region of interest" description="Disordered" evidence="1">
    <location>
        <begin position="925"/>
        <end position="1116"/>
    </location>
</feature>